<dbReference type="InterPro" id="IPR012677">
    <property type="entry name" value="Nucleotide-bd_a/b_plait_sf"/>
</dbReference>
<dbReference type="Pfam" id="PF05383">
    <property type="entry name" value="La"/>
    <property type="match status" value="1"/>
</dbReference>
<feature type="compositionally biased region" description="Basic and acidic residues" evidence="7">
    <location>
        <begin position="310"/>
        <end position="325"/>
    </location>
</feature>
<evidence type="ECO:0000259" key="8">
    <source>
        <dbReference type="PROSITE" id="PS50102"/>
    </source>
</evidence>
<evidence type="ECO:0000256" key="6">
    <source>
        <dbReference type="PROSITE-ProRule" id="PRU00332"/>
    </source>
</evidence>
<dbReference type="OrthoDB" id="439993at2759"/>
<comment type="caution">
    <text evidence="11">The sequence shown here is derived from an EMBL/GenBank/DDBJ whole genome shotgun (WGS) entry which is preliminary data.</text>
</comment>
<dbReference type="InParanoid" id="A0A2P5ESB9"/>
<evidence type="ECO:0000256" key="1">
    <source>
        <dbReference type="ARBA" id="ARBA00004604"/>
    </source>
</evidence>
<feature type="region of interest" description="Disordered" evidence="7">
    <location>
        <begin position="410"/>
        <end position="436"/>
    </location>
</feature>
<keyword evidence="3 6" id="KW-0694">RNA-binding</keyword>
<evidence type="ECO:0000256" key="2">
    <source>
        <dbReference type="ARBA" id="ARBA00004642"/>
    </source>
</evidence>
<sequence>MASWDEETQNKVLRQVEFYFSDSNLPRDDFLRKSVSRSPNGLVSLALICTFSRMRNFLCLSRNTKRGDVPDRIVKSVAEILRKSNCLKVSDDGKRVGRVSELNEPEEVIEQVDVRTIAVSPLEYDIKIEDLEVFFANFGKINSVRLPSHVADKRCFCGTALIEFSIAGDADNVLKQNLIYAGTKLELKQKKQFDSEGDNLIRDVRKFNVSTGTSDKEDGAVKLKYQKGVLIAVKLKKTSVGGYVKTNNNFGLVSCDGGIFQTEKDTKLGKQAVEEAEIATNDTDLNKPTENTKTKKCEKTDQSEPNNPIEKIEQTRETPAEKEDNSVMCEEIKDAFQRFGIVKYVDFEVGADSGYICFQEPEAAIRARAAAEFVGGGVISKNFIVFLEAVTGEAEEEYWKSYHCNEDGWRENRDGGRFRKGKKRKRACPGENDSAE</sequence>
<dbReference type="AlphaFoldDB" id="A0A2P5ESB9"/>
<dbReference type="CDD" id="cd08030">
    <property type="entry name" value="LA_like_plant"/>
    <property type="match status" value="1"/>
</dbReference>
<feature type="compositionally biased region" description="Basic and acidic residues" evidence="7">
    <location>
        <begin position="284"/>
        <end position="302"/>
    </location>
</feature>
<dbReference type="GO" id="GO:0003729">
    <property type="term" value="F:mRNA binding"/>
    <property type="evidence" value="ECO:0007669"/>
    <property type="project" value="TreeGrafter"/>
</dbReference>
<keyword evidence="4" id="KW-0539">Nucleus</keyword>
<dbReference type="SMART" id="SM00715">
    <property type="entry name" value="LA"/>
    <property type="match status" value="1"/>
</dbReference>
<dbReference type="PANTHER" id="PTHR22792">
    <property type="entry name" value="LUPUS LA PROTEIN-RELATED"/>
    <property type="match status" value="1"/>
</dbReference>
<feature type="domain" description="RRM" evidence="8">
    <location>
        <begin position="115"/>
        <end position="192"/>
    </location>
</feature>
<dbReference type="InterPro" id="IPR002344">
    <property type="entry name" value="Lupus_La"/>
</dbReference>
<accession>A0A2P5ESB9</accession>
<dbReference type="PROSITE" id="PS50961">
    <property type="entry name" value="HTH_LA"/>
    <property type="match status" value="1"/>
</dbReference>
<reference evidence="12" key="1">
    <citation type="submission" date="2016-06" db="EMBL/GenBank/DDBJ databases">
        <title>Parallel loss of symbiosis genes in relatives of nitrogen-fixing non-legume Parasponia.</title>
        <authorList>
            <person name="Van Velzen R."/>
            <person name="Holmer R."/>
            <person name="Bu F."/>
            <person name="Rutten L."/>
            <person name="Van Zeijl A."/>
            <person name="Liu W."/>
            <person name="Santuari L."/>
            <person name="Cao Q."/>
            <person name="Sharma T."/>
            <person name="Shen D."/>
            <person name="Roswanjaya Y."/>
            <person name="Wardhani T."/>
            <person name="Kalhor M.S."/>
            <person name="Jansen J."/>
            <person name="Van den Hoogen J."/>
            <person name="Gungor B."/>
            <person name="Hartog M."/>
            <person name="Hontelez J."/>
            <person name="Verver J."/>
            <person name="Yang W.-C."/>
            <person name="Schijlen E."/>
            <person name="Repin R."/>
            <person name="Schilthuizen M."/>
            <person name="Schranz E."/>
            <person name="Heidstra R."/>
            <person name="Miyata K."/>
            <person name="Fedorova E."/>
            <person name="Kohlen W."/>
            <person name="Bisseling T."/>
            <person name="Smit S."/>
            <person name="Geurts R."/>
        </authorList>
    </citation>
    <scope>NUCLEOTIDE SEQUENCE [LARGE SCALE GENOMIC DNA]</scope>
    <source>
        <strain evidence="12">cv. RG33-2</strain>
    </source>
</reference>
<name>A0A2P5ESB9_TREOI</name>
<dbReference type="GO" id="GO:0005730">
    <property type="term" value="C:nucleolus"/>
    <property type="evidence" value="ECO:0007669"/>
    <property type="project" value="UniProtKB-SubCell"/>
</dbReference>
<dbReference type="Gene3D" id="1.10.10.10">
    <property type="entry name" value="Winged helix-like DNA-binding domain superfamily/Winged helix DNA-binding domain"/>
    <property type="match status" value="1"/>
</dbReference>
<evidence type="ECO:0000256" key="4">
    <source>
        <dbReference type="ARBA" id="ARBA00023242"/>
    </source>
</evidence>
<dbReference type="InterPro" id="IPR006630">
    <property type="entry name" value="La_HTH"/>
</dbReference>
<proteinExistence type="predicted"/>
<feature type="domain" description="HTH La-type RNA-binding" evidence="9">
    <location>
        <begin position="2"/>
        <end position="106"/>
    </location>
</feature>
<dbReference type="InterPro" id="IPR045180">
    <property type="entry name" value="La_dom_prot"/>
</dbReference>
<dbReference type="InterPro" id="IPR035979">
    <property type="entry name" value="RBD_domain_sf"/>
</dbReference>
<dbReference type="Pfam" id="PF08777">
    <property type="entry name" value="RRM_3"/>
    <property type="match status" value="1"/>
</dbReference>
<dbReference type="InterPro" id="IPR036388">
    <property type="entry name" value="WH-like_DNA-bd_sf"/>
</dbReference>
<feature type="compositionally biased region" description="Basic residues" evidence="7">
    <location>
        <begin position="418"/>
        <end position="427"/>
    </location>
</feature>
<gene>
    <name evidence="11" type="ORF">TorRG33x02_158040</name>
</gene>
<comment type="subcellular location">
    <subcellularLocation>
        <location evidence="1">Nucleus</location>
        <location evidence="1">Nucleolus</location>
    </subcellularLocation>
    <subcellularLocation>
        <location evidence="2">Nucleus</location>
        <location evidence="2">Nucleoplasm</location>
    </subcellularLocation>
</comment>
<dbReference type="PANTHER" id="PTHR22792:SF133">
    <property type="entry name" value="LA PROTEIN 2"/>
    <property type="match status" value="1"/>
</dbReference>
<dbReference type="Proteomes" id="UP000237000">
    <property type="component" value="Unassembled WGS sequence"/>
</dbReference>
<feature type="region of interest" description="Disordered" evidence="7">
    <location>
        <begin position="280"/>
        <end position="325"/>
    </location>
</feature>
<evidence type="ECO:0000313" key="12">
    <source>
        <dbReference type="Proteomes" id="UP000237000"/>
    </source>
</evidence>
<evidence type="ECO:0000256" key="3">
    <source>
        <dbReference type="ARBA" id="ARBA00022884"/>
    </source>
</evidence>
<comment type="function">
    <text evidence="5">Binds to the 3' poly(U) terminus of nascent RNA polymerase III transcripts, protecting them from exonuclease digestion and facilitating their folding and maturation.</text>
</comment>
<dbReference type="GO" id="GO:0006396">
    <property type="term" value="P:RNA processing"/>
    <property type="evidence" value="ECO:0007669"/>
    <property type="project" value="InterPro"/>
</dbReference>
<dbReference type="PROSITE" id="PS51939">
    <property type="entry name" value="XRRM"/>
    <property type="match status" value="1"/>
</dbReference>
<dbReference type="GO" id="GO:1990904">
    <property type="term" value="C:ribonucleoprotein complex"/>
    <property type="evidence" value="ECO:0007669"/>
    <property type="project" value="UniProtKB-UniRule"/>
</dbReference>
<dbReference type="EMBL" id="JXTC01000106">
    <property type="protein sequence ID" value="PON88438.1"/>
    <property type="molecule type" value="Genomic_DNA"/>
</dbReference>
<evidence type="ECO:0000259" key="9">
    <source>
        <dbReference type="PROSITE" id="PS50961"/>
    </source>
</evidence>
<feature type="domain" description="XRRM" evidence="10">
    <location>
        <begin position="303"/>
        <end position="435"/>
    </location>
</feature>
<dbReference type="SUPFAM" id="SSF54928">
    <property type="entry name" value="RNA-binding domain, RBD"/>
    <property type="match status" value="1"/>
</dbReference>
<protein>
    <submittedName>
        <fullName evidence="11">Lupus La protein</fullName>
    </submittedName>
</protein>
<evidence type="ECO:0000259" key="10">
    <source>
        <dbReference type="PROSITE" id="PS51939"/>
    </source>
</evidence>
<dbReference type="FunFam" id="1.10.10.10:FF:000795">
    <property type="entry name" value="La protein 2"/>
    <property type="match status" value="1"/>
</dbReference>
<dbReference type="PROSITE" id="PS50102">
    <property type="entry name" value="RRM"/>
    <property type="match status" value="1"/>
</dbReference>
<dbReference type="GO" id="GO:0005654">
    <property type="term" value="C:nucleoplasm"/>
    <property type="evidence" value="ECO:0007669"/>
    <property type="project" value="UniProtKB-SubCell"/>
</dbReference>
<evidence type="ECO:0000313" key="11">
    <source>
        <dbReference type="EMBL" id="PON88438.1"/>
    </source>
</evidence>
<dbReference type="InterPro" id="IPR036390">
    <property type="entry name" value="WH_DNA-bd_sf"/>
</dbReference>
<dbReference type="Pfam" id="PF00076">
    <property type="entry name" value="RRM_1"/>
    <property type="match status" value="1"/>
</dbReference>
<dbReference type="STRING" id="63057.A0A2P5ESB9"/>
<evidence type="ECO:0000256" key="5">
    <source>
        <dbReference type="ARBA" id="ARBA00057261"/>
    </source>
</evidence>
<dbReference type="PRINTS" id="PR00302">
    <property type="entry name" value="LUPUSLA"/>
</dbReference>
<dbReference type="InterPro" id="IPR014886">
    <property type="entry name" value="La_xRRM"/>
</dbReference>
<evidence type="ECO:0000256" key="7">
    <source>
        <dbReference type="SAM" id="MobiDB-lite"/>
    </source>
</evidence>
<dbReference type="Gene3D" id="3.30.70.330">
    <property type="match status" value="2"/>
</dbReference>
<keyword evidence="12" id="KW-1185">Reference proteome</keyword>
<dbReference type="InterPro" id="IPR000504">
    <property type="entry name" value="RRM_dom"/>
</dbReference>
<organism evidence="11 12">
    <name type="scientific">Trema orientale</name>
    <name type="common">Charcoal tree</name>
    <name type="synonym">Celtis orientalis</name>
    <dbReference type="NCBI Taxonomy" id="63057"/>
    <lineage>
        <taxon>Eukaryota</taxon>
        <taxon>Viridiplantae</taxon>
        <taxon>Streptophyta</taxon>
        <taxon>Embryophyta</taxon>
        <taxon>Tracheophyta</taxon>
        <taxon>Spermatophyta</taxon>
        <taxon>Magnoliopsida</taxon>
        <taxon>eudicotyledons</taxon>
        <taxon>Gunneridae</taxon>
        <taxon>Pentapetalae</taxon>
        <taxon>rosids</taxon>
        <taxon>fabids</taxon>
        <taxon>Rosales</taxon>
        <taxon>Cannabaceae</taxon>
        <taxon>Trema</taxon>
    </lineage>
</organism>
<dbReference type="SUPFAM" id="SSF46785">
    <property type="entry name" value="Winged helix' DNA-binding domain"/>
    <property type="match status" value="1"/>
</dbReference>